<keyword evidence="9" id="KW-0676">Redox-active center</keyword>
<keyword evidence="3 10" id="KW-0812">Transmembrane</keyword>
<evidence type="ECO:0000256" key="8">
    <source>
        <dbReference type="ARBA" id="ARBA00023157"/>
    </source>
</evidence>
<evidence type="ECO:0000256" key="6">
    <source>
        <dbReference type="ARBA" id="ARBA00023002"/>
    </source>
</evidence>
<dbReference type="GO" id="GO:0016491">
    <property type="term" value="F:oxidoreductase activity"/>
    <property type="evidence" value="ECO:0007669"/>
    <property type="project" value="UniProtKB-KW"/>
</dbReference>
<comment type="similarity">
    <text evidence="2">Belongs to the VKOR family.</text>
</comment>
<dbReference type="Proteomes" id="UP000515275">
    <property type="component" value="Chromosome"/>
</dbReference>
<dbReference type="GO" id="GO:0016020">
    <property type="term" value="C:membrane"/>
    <property type="evidence" value="ECO:0007669"/>
    <property type="project" value="UniProtKB-SubCell"/>
</dbReference>
<comment type="subcellular location">
    <subcellularLocation>
        <location evidence="1">Membrane</location>
        <topology evidence="1">Multi-pass membrane protein</topology>
    </subcellularLocation>
</comment>
<organism evidence="12 13">
    <name type="scientific">Corynebacterium anserum</name>
    <dbReference type="NCBI Taxonomy" id="2684406"/>
    <lineage>
        <taxon>Bacteria</taxon>
        <taxon>Bacillati</taxon>
        <taxon>Actinomycetota</taxon>
        <taxon>Actinomycetes</taxon>
        <taxon>Mycobacteriales</taxon>
        <taxon>Corynebacteriaceae</taxon>
        <taxon>Corynebacterium</taxon>
    </lineage>
</organism>
<dbReference type="AlphaFoldDB" id="A0A7G7YQV9"/>
<evidence type="ECO:0000256" key="3">
    <source>
        <dbReference type="ARBA" id="ARBA00022692"/>
    </source>
</evidence>
<evidence type="ECO:0000256" key="9">
    <source>
        <dbReference type="ARBA" id="ARBA00023284"/>
    </source>
</evidence>
<evidence type="ECO:0000256" key="2">
    <source>
        <dbReference type="ARBA" id="ARBA00006214"/>
    </source>
</evidence>
<sequence>MVLLGAIGLAMSFIITVEKIHLLTDSNFVPSCTIDNIMSCKSVMESPQANVFGFPNPLIGLAGFSVIITLGVLLATGARFPRWVWWGQALGLLAGLVFVHWLAFNAIYEIVALCPYCMVVWAVTMPLFVMTVVHMARDKARAKGEYYGGNHFLPLLVVLVWYAAIALLIYLQFYA</sequence>
<dbReference type="Pfam" id="PF07884">
    <property type="entry name" value="VKOR"/>
    <property type="match status" value="1"/>
</dbReference>
<keyword evidence="13" id="KW-1185">Reference proteome</keyword>
<dbReference type="EMBL" id="CP046883">
    <property type="protein sequence ID" value="QNH96879.1"/>
    <property type="molecule type" value="Genomic_DNA"/>
</dbReference>
<feature type="transmembrane region" description="Helical" evidence="10">
    <location>
        <begin position="58"/>
        <end position="76"/>
    </location>
</feature>
<gene>
    <name evidence="12" type="ORF">GP473_02275</name>
</gene>
<evidence type="ECO:0000256" key="5">
    <source>
        <dbReference type="ARBA" id="ARBA00022989"/>
    </source>
</evidence>
<keyword evidence="4" id="KW-0874">Quinone</keyword>
<reference evidence="12 13" key="1">
    <citation type="submission" date="2019-12" db="EMBL/GenBank/DDBJ databases">
        <title>Corynebacterium sp. nov., isolated from feces of the Anser Albifrons in China.</title>
        <authorList>
            <person name="Liu Q."/>
        </authorList>
    </citation>
    <scope>NUCLEOTIDE SEQUENCE [LARGE SCALE GENOMIC DNA]</scope>
    <source>
        <strain evidence="12 13">23H37-10</strain>
    </source>
</reference>
<evidence type="ECO:0000256" key="7">
    <source>
        <dbReference type="ARBA" id="ARBA00023136"/>
    </source>
</evidence>
<dbReference type="Gene3D" id="1.20.1440.130">
    <property type="entry name" value="VKOR domain"/>
    <property type="match status" value="1"/>
</dbReference>
<feature type="domain" description="Vitamin K epoxide reductase" evidence="11">
    <location>
        <begin position="1"/>
        <end position="135"/>
    </location>
</feature>
<dbReference type="SMART" id="SM00756">
    <property type="entry name" value="VKc"/>
    <property type="match status" value="1"/>
</dbReference>
<keyword evidence="6" id="KW-0560">Oxidoreductase</keyword>
<evidence type="ECO:0000256" key="4">
    <source>
        <dbReference type="ARBA" id="ARBA00022719"/>
    </source>
</evidence>
<proteinExistence type="inferred from homology"/>
<keyword evidence="8" id="KW-1015">Disulfide bond</keyword>
<protein>
    <submittedName>
        <fullName evidence="12">Vitamin K epoxide reductase</fullName>
    </submittedName>
</protein>
<feature type="transmembrane region" description="Helical" evidence="10">
    <location>
        <begin position="83"/>
        <end position="104"/>
    </location>
</feature>
<evidence type="ECO:0000313" key="13">
    <source>
        <dbReference type="Proteomes" id="UP000515275"/>
    </source>
</evidence>
<accession>A0A7G7YQV9</accession>
<evidence type="ECO:0000256" key="1">
    <source>
        <dbReference type="ARBA" id="ARBA00004141"/>
    </source>
</evidence>
<feature type="transmembrane region" description="Helical" evidence="10">
    <location>
        <begin position="153"/>
        <end position="173"/>
    </location>
</feature>
<feature type="transmembrane region" description="Helical" evidence="10">
    <location>
        <begin position="110"/>
        <end position="133"/>
    </location>
</feature>
<keyword evidence="5 10" id="KW-1133">Transmembrane helix</keyword>
<dbReference type="GO" id="GO:0048038">
    <property type="term" value="F:quinone binding"/>
    <property type="evidence" value="ECO:0007669"/>
    <property type="project" value="UniProtKB-KW"/>
</dbReference>
<dbReference type="CDD" id="cd12922">
    <property type="entry name" value="VKOR_5"/>
    <property type="match status" value="1"/>
</dbReference>
<evidence type="ECO:0000256" key="10">
    <source>
        <dbReference type="SAM" id="Phobius"/>
    </source>
</evidence>
<dbReference type="InterPro" id="IPR038354">
    <property type="entry name" value="VKOR_sf"/>
</dbReference>
<dbReference type="KEGG" id="cans:GP473_02275"/>
<name>A0A7G7YQV9_9CORY</name>
<keyword evidence="7 10" id="KW-0472">Membrane</keyword>
<evidence type="ECO:0000259" key="11">
    <source>
        <dbReference type="SMART" id="SM00756"/>
    </source>
</evidence>
<evidence type="ECO:0000313" key="12">
    <source>
        <dbReference type="EMBL" id="QNH96879.1"/>
    </source>
</evidence>
<dbReference type="InterPro" id="IPR041714">
    <property type="entry name" value="VKOR_Actinobacteria"/>
</dbReference>
<dbReference type="InterPro" id="IPR012932">
    <property type="entry name" value="VKOR"/>
</dbReference>